<protein>
    <recommendedName>
        <fullName evidence="8">Probable membrane transporter protein</fullName>
    </recommendedName>
</protein>
<comment type="subcellular location">
    <subcellularLocation>
        <location evidence="1 8">Cell membrane</location>
        <topology evidence="1 8">Multi-pass membrane protein</topology>
    </subcellularLocation>
</comment>
<sequence>MTAGLELPLLTLALLVLASFLAGWIDAVVGGGGLIQLPALLIGLPPDTPVATIAGTNKLPSFMGTLTASLTYLRTIKVDWGLAWPLLVAAAIGSWTGAQLTHFLPRQHFTPLVLFAVVSVGWYTWRRPNLGLHAAVKHTGNDARLRMAAIGLVVGLWDGFIGPGTGTFFVLALVSVIGHDFLASTALAKLANLTTNASAIVAFAITGNILWGLGLAMGVANLTGGYLGARTALTRGNAFIRKVCLLVVGALAIKLAWDTFFTYWG</sequence>
<evidence type="ECO:0000256" key="4">
    <source>
        <dbReference type="ARBA" id="ARBA00022475"/>
    </source>
</evidence>
<dbReference type="AlphaFoldDB" id="A0A2N9JHJ6"/>
<keyword evidence="4 8" id="KW-1003">Cell membrane</keyword>
<dbReference type="PANTHER" id="PTHR30269">
    <property type="entry name" value="TRANSMEMBRANE PROTEIN YFCA"/>
    <property type="match status" value="1"/>
</dbReference>
<dbReference type="Pfam" id="PF01925">
    <property type="entry name" value="TauE"/>
    <property type="match status" value="1"/>
</dbReference>
<dbReference type="InterPro" id="IPR052017">
    <property type="entry name" value="TSUP"/>
</dbReference>
<evidence type="ECO:0000256" key="8">
    <source>
        <dbReference type="RuleBase" id="RU363041"/>
    </source>
</evidence>
<evidence type="ECO:0000256" key="1">
    <source>
        <dbReference type="ARBA" id="ARBA00004651"/>
    </source>
</evidence>
<name>A0A2N9JHJ6_9ACTN</name>
<gene>
    <name evidence="9" type="ORF">MPLG2_1961</name>
</gene>
<evidence type="ECO:0000256" key="7">
    <source>
        <dbReference type="ARBA" id="ARBA00023136"/>
    </source>
</evidence>
<comment type="similarity">
    <text evidence="2 8">Belongs to the 4-toluene sulfonate uptake permease (TSUP) (TC 2.A.102) family.</text>
</comment>
<dbReference type="EMBL" id="LT985188">
    <property type="protein sequence ID" value="SPD86991.1"/>
    <property type="molecule type" value="Genomic_DNA"/>
</dbReference>
<keyword evidence="6 8" id="KW-1133">Transmembrane helix</keyword>
<dbReference type="Proteomes" id="UP000238164">
    <property type="component" value="Chromosome 1"/>
</dbReference>
<keyword evidence="3" id="KW-0813">Transport</keyword>
<evidence type="ECO:0000256" key="3">
    <source>
        <dbReference type="ARBA" id="ARBA00022448"/>
    </source>
</evidence>
<keyword evidence="10" id="KW-1185">Reference proteome</keyword>
<dbReference type="PANTHER" id="PTHR30269:SF0">
    <property type="entry name" value="MEMBRANE TRANSPORTER PROTEIN YFCA-RELATED"/>
    <property type="match status" value="1"/>
</dbReference>
<feature type="transmembrane region" description="Helical" evidence="8">
    <location>
        <begin position="82"/>
        <end position="101"/>
    </location>
</feature>
<evidence type="ECO:0000313" key="9">
    <source>
        <dbReference type="EMBL" id="SPD86991.1"/>
    </source>
</evidence>
<dbReference type="GO" id="GO:0005886">
    <property type="term" value="C:plasma membrane"/>
    <property type="evidence" value="ECO:0007669"/>
    <property type="project" value="UniProtKB-SubCell"/>
</dbReference>
<accession>A0A2N9JHJ6</accession>
<dbReference type="RefSeq" id="WP_105185822.1">
    <property type="nucleotide sequence ID" value="NZ_BAAAGO010000032.1"/>
</dbReference>
<proteinExistence type="inferred from homology"/>
<feature type="transmembrane region" description="Helical" evidence="8">
    <location>
        <begin position="243"/>
        <end position="264"/>
    </location>
</feature>
<evidence type="ECO:0000256" key="6">
    <source>
        <dbReference type="ARBA" id="ARBA00022989"/>
    </source>
</evidence>
<dbReference type="KEGG" id="mgg:MPLG2_1961"/>
<keyword evidence="7 8" id="KW-0472">Membrane</keyword>
<organism evidence="9 10">
    <name type="scientific">Micropruina glycogenica</name>
    <dbReference type="NCBI Taxonomy" id="75385"/>
    <lineage>
        <taxon>Bacteria</taxon>
        <taxon>Bacillati</taxon>
        <taxon>Actinomycetota</taxon>
        <taxon>Actinomycetes</taxon>
        <taxon>Propionibacteriales</taxon>
        <taxon>Nocardioidaceae</taxon>
        <taxon>Micropruina</taxon>
    </lineage>
</organism>
<dbReference type="OrthoDB" id="554695at2"/>
<keyword evidence="5 8" id="KW-0812">Transmembrane</keyword>
<feature type="transmembrane region" description="Helical" evidence="8">
    <location>
        <begin position="200"/>
        <end position="222"/>
    </location>
</feature>
<reference evidence="9 10" key="1">
    <citation type="submission" date="2018-02" db="EMBL/GenBank/DDBJ databases">
        <authorList>
            <person name="Cohen D.B."/>
            <person name="Kent A.D."/>
        </authorList>
    </citation>
    <scope>NUCLEOTIDE SEQUENCE [LARGE SCALE GENOMIC DNA]</scope>
    <source>
        <strain evidence="9">1</strain>
    </source>
</reference>
<evidence type="ECO:0000313" key="10">
    <source>
        <dbReference type="Proteomes" id="UP000238164"/>
    </source>
</evidence>
<dbReference type="InterPro" id="IPR002781">
    <property type="entry name" value="TM_pro_TauE-like"/>
</dbReference>
<evidence type="ECO:0000256" key="2">
    <source>
        <dbReference type="ARBA" id="ARBA00009142"/>
    </source>
</evidence>
<feature type="transmembrane region" description="Helical" evidence="8">
    <location>
        <begin position="108"/>
        <end position="125"/>
    </location>
</feature>
<evidence type="ECO:0000256" key="5">
    <source>
        <dbReference type="ARBA" id="ARBA00022692"/>
    </source>
</evidence>